<name>G9NRS6_HYPAI</name>
<feature type="chain" id="PRO_5003524787" evidence="2">
    <location>
        <begin position="20"/>
        <end position="87"/>
    </location>
</feature>
<accession>G9NRS6</accession>
<feature type="compositionally biased region" description="Polar residues" evidence="1">
    <location>
        <begin position="74"/>
        <end position="87"/>
    </location>
</feature>
<dbReference type="HOGENOM" id="CLU_2483639_0_0_1"/>
<dbReference type="Proteomes" id="UP000005426">
    <property type="component" value="Unassembled WGS sequence"/>
</dbReference>
<feature type="region of interest" description="Disordered" evidence="1">
    <location>
        <begin position="49"/>
        <end position="87"/>
    </location>
</feature>
<dbReference type="EMBL" id="ABDG02000022">
    <property type="protein sequence ID" value="EHK46708.1"/>
    <property type="molecule type" value="Genomic_DNA"/>
</dbReference>
<comment type="caution">
    <text evidence="3">The sequence shown here is derived from an EMBL/GenBank/DDBJ whole genome shotgun (WGS) entry which is preliminary data.</text>
</comment>
<reference evidence="3 4" key="1">
    <citation type="journal article" date="2011" name="Genome Biol.">
        <title>Comparative genome sequence analysis underscores mycoparasitism as the ancestral life style of Trichoderma.</title>
        <authorList>
            <person name="Kubicek C.P."/>
            <person name="Herrera-Estrella A."/>
            <person name="Seidl-Seiboth V."/>
            <person name="Martinez D.A."/>
            <person name="Druzhinina I.S."/>
            <person name="Thon M."/>
            <person name="Zeilinger S."/>
            <person name="Casas-Flores S."/>
            <person name="Horwitz B.A."/>
            <person name="Mukherjee P.K."/>
            <person name="Mukherjee M."/>
            <person name="Kredics L."/>
            <person name="Alcaraz L.D."/>
            <person name="Aerts A."/>
            <person name="Antal Z."/>
            <person name="Atanasova L."/>
            <person name="Cervantes-Badillo M.G."/>
            <person name="Challacombe J."/>
            <person name="Chertkov O."/>
            <person name="McCluskey K."/>
            <person name="Coulpier F."/>
            <person name="Deshpande N."/>
            <person name="von Doehren H."/>
            <person name="Ebbole D.J."/>
            <person name="Esquivel-Naranjo E.U."/>
            <person name="Fekete E."/>
            <person name="Flipphi M."/>
            <person name="Glaser F."/>
            <person name="Gomez-Rodriguez E.Y."/>
            <person name="Gruber S."/>
            <person name="Han C."/>
            <person name="Henrissat B."/>
            <person name="Hermosa R."/>
            <person name="Hernandez-Onate M."/>
            <person name="Karaffa L."/>
            <person name="Kosti I."/>
            <person name="Le Crom S."/>
            <person name="Lindquist E."/>
            <person name="Lucas S."/>
            <person name="Luebeck M."/>
            <person name="Luebeck P.S."/>
            <person name="Margeot A."/>
            <person name="Metz B."/>
            <person name="Misra M."/>
            <person name="Nevalainen H."/>
            <person name="Omann M."/>
            <person name="Packer N."/>
            <person name="Perrone G."/>
            <person name="Uresti-Rivera E.E."/>
            <person name="Salamov A."/>
            <person name="Schmoll M."/>
            <person name="Seiboth B."/>
            <person name="Shapiro H."/>
            <person name="Sukno S."/>
            <person name="Tamayo-Ramos J.A."/>
            <person name="Tisch D."/>
            <person name="Wiest A."/>
            <person name="Wilkinson H.H."/>
            <person name="Zhang M."/>
            <person name="Coutinho P.M."/>
            <person name="Kenerley C.M."/>
            <person name="Monte E."/>
            <person name="Baker S.E."/>
            <person name="Grigoriev I.V."/>
        </authorList>
    </citation>
    <scope>NUCLEOTIDE SEQUENCE [LARGE SCALE GENOMIC DNA]</scope>
    <source>
        <strain evidence="4">ATCC 20476 / IMI 206040</strain>
    </source>
</reference>
<evidence type="ECO:0000313" key="4">
    <source>
        <dbReference type="Proteomes" id="UP000005426"/>
    </source>
</evidence>
<evidence type="ECO:0000256" key="2">
    <source>
        <dbReference type="SAM" id="SignalP"/>
    </source>
</evidence>
<evidence type="ECO:0000313" key="3">
    <source>
        <dbReference type="EMBL" id="EHK46708.1"/>
    </source>
</evidence>
<protein>
    <submittedName>
        <fullName evidence="3">Uncharacterized protein</fullName>
    </submittedName>
</protein>
<feature type="signal peptide" evidence="2">
    <location>
        <begin position="1"/>
        <end position="19"/>
    </location>
</feature>
<keyword evidence="2" id="KW-0732">Signal</keyword>
<keyword evidence="4" id="KW-1185">Reference proteome</keyword>
<sequence>MHPWVLLVTSTVAAKVALIAVLTATIQVAENDYGMYSIRSVMHPSFNPYQVQGPDGIKSESQSREGTAGGLPFLTSQGSEKGSPLLT</sequence>
<organism evidence="3 4">
    <name type="scientific">Hypocrea atroviridis (strain ATCC 20476 / IMI 206040)</name>
    <name type="common">Trichoderma atroviride</name>
    <dbReference type="NCBI Taxonomy" id="452589"/>
    <lineage>
        <taxon>Eukaryota</taxon>
        <taxon>Fungi</taxon>
        <taxon>Dikarya</taxon>
        <taxon>Ascomycota</taxon>
        <taxon>Pezizomycotina</taxon>
        <taxon>Sordariomycetes</taxon>
        <taxon>Hypocreomycetidae</taxon>
        <taxon>Hypocreales</taxon>
        <taxon>Hypocreaceae</taxon>
        <taxon>Trichoderma</taxon>
    </lineage>
</organism>
<evidence type="ECO:0000256" key="1">
    <source>
        <dbReference type="SAM" id="MobiDB-lite"/>
    </source>
</evidence>
<gene>
    <name evidence="3" type="ORF">TRIATDRAFT_299229</name>
</gene>
<dbReference type="AlphaFoldDB" id="G9NRS6"/>
<proteinExistence type="predicted"/>